<accession>A0A8S9WN37</accession>
<keyword evidence="3" id="KW-1185">Reference proteome</keyword>
<protein>
    <submittedName>
        <fullName evidence="2">Uncharacterized protein</fullName>
    </submittedName>
</protein>
<feature type="compositionally biased region" description="Gly residues" evidence="1">
    <location>
        <begin position="120"/>
        <end position="131"/>
    </location>
</feature>
<name>A0A8S9WN37_APOLU</name>
<feature type="compositionally biased region" description="Polar residues" evidence="1">
    <location>
        <begin position="74"/>
        <end position="88"/>
    </location>
</feature>
<dbReference type="AlphaFoldDB" id="A0A8S9WN37"/>
<evidence type="ECO:0000313" key="2">
    <source>
        <dbReference type="EMBL" id="KAF6197638.1"/>
    </source>
</evidence>
<proteinExistence type="predicted"/>
<dbReference type="EMBL" id="WIXP02000017">
    <property type="protein sequence ID" value="KAF6197638.1"/>
    <property type="molecule type" value="Genomic_DNA"/>
</dbReference>
<reference evidence="2" key="1">
    <citation type="journal article" date="2021" name="Mol. Ecol. Resour.">
        <title>Apolygus lucorum genome provides insights into omnivorousness and mesophyll feeding.</title>
        <authorList>
            <person name="Liu Y."/>
            <person name="Liu H."/>
            <person name="Wang H."/>
            <person name="Huang T."/>
            <person name="Liu B."/>
            <person name="Yang B."/>
            <person name="Yin L."/>
            <person name="Li B."/>
            <person name="Zhang Y."/>
            <person name="Zhang S."/>
            <person name="Jiang F."/>
            <person name="Zhang X."/>
            <person name="Ren Y."/>
            <person name="Wang B."/>
            <person name="Wang S."/>
            <person name="Lu Y."/>
            <person name="Wu K."/>
            <person name="Fan W."/>
            <person name="Wang G."/>
        </authorList>
    </citation>
    <scope>NUCLEOTIDE SEQUENCE</scope>
    <source>
        <strain evidence="2">12Hb</strain>
    </source>
</reference>
<evidence type="ECO:0000313" key="3">
    <source>
        <dbReference type="Proteomes" id="UP000466442"/>
    </source>
</evidence>
<dbReference type="Proteomes" id="UP000466442">
    <property type="component" value="Unassembled WGS sequence"/>
</dbReference>
<evidence type="ECO:0000256" key="1">
    <source>
        <dbReference type="SAM" id="MobiDB-lite"/>
    </source>
</evidence>
<gene>
    <name evidence="2" type="ORF">GE061_008604</name>
</gene>
<feature type="region of interest" description="Disordered" evidence="1">
    <location>
        <begin position="55"/>
        <end position="140"/>
    </location>
</feature>
<sequence>MEGENVVREEATEDEVKEEVEIKQEVEMGDEDVEEEVGNGWAVEDEVEGDLMIKREDDLTDPLGEESDVLEGSSGVQRSFNSQCNHGLSRNEVGEKLHGGPSVLEGAGRREGACARSGDAAGGATGGGGGNFVAAGADIGGEPVDRERARFMEEEEVERTVIRSGGTLRID</sequence>
<comment type="caution">
    <text evidence="2">The sequence shown here is derived from an EMBL/GenBank/DDBJ whole genome shotgun (WGS) entry which is preliminary data.</text>
</comment>
<organism evidence="2 3">
    <name type="scientific">Apolygus lucorum</name>
    <name type="common">Small green plant bug</name>
    <name type="synonym">Lygocoris lucorum</name>
    <dbReference type="NCBI Taxonomy" id="248454"/>
    <lineage>
        <taxon>Eukaryota</taxon>
        <taxon>Metazoa</taxon>
        <taxon>Ecdysozoa</taxon>
        <taxon>Arthropoda</taxon>
        <taxon>Hexapoda</taxon>
        <taxon>Insecta</taxon>
        <taxon>Pterygota</taxon>
        <taxon>Neoptera</taxon>
        <taxon>Paraneoptera</taxon>
        <taxon>Hemiptera</taxon>
        <taxon>Heteroptera</taxon>
        <taxon>Panheteroptera</taxon>
        <taxon>Cimicomorpha</taxon>
        <taxon>Miridae</taxon>
        <taxon>Mirini</taxon>
        <taxon>Apolygus</taxon>
    </lineage>
</organism>
<feature type="compositionally biased region" description="Acidic residues" evidence="1">
    <location>
        <begin position="58"/>
        <end position="69"/>
    </location>
</feature>